<dbReference type="NCBIfam" id="TIGR00350">
    <property type="entry name" value="lytR_cpsA_psr"/>
    <property type="match status" value="1"/>
</dbReference>
<dbReference type="PANTHER" id="PTHR33392">
    <property type="entry name" value="POLYISOPRENYL-TEICHOIC ACID--PEPTIDOGLYCAN TEICHOIC ACID TRANSFERASE TAGU"/>
    <property type="match status" value="1"/>
</dbReference>
<protein>
    <submittedName>
        <fullName evidence="5">Cell envelope-related transcriptional attenuator</fullName>
    </submittedName>
</protein>
<accession>A9KNY5</accession>
<dbReference type="InterPro" id="IPR050922">
    <property type="entry name" value="LytR/CpsA/Psr_CW_biosynth"/>
</dbReference>
<dbReference type="STRING" id="357809.Cphy_2795"/>
<evidence type="ECO:0000313" key="5">
    <source>
        <dbReference type="EMBL" id="ABX43155.1"/>
    </source>
</evidence>
<feature type="transmembrane region" description="Helical" evidence="3">
    <location>
        <begin position="79"/>
        <end position="99"/>
    </location>
</feature>
<gene>
    <name evidence="5" type="ordered locus">Cphy_2795</name>
</gene>
<evidence type="ECO:0000256" key="3">
    <source>
        <dbReference type="SAM" id="Phobius"/>
    </source>
</evidence>
<dbReference type="KEGG" id="cpy:Cphy_2795"/>
<sequence>MKDEDAKTRGQYNSNDTVDDYFPDRFEMPDELESQDDFFSEISESLKQQVNEELVQEAGGTTEEMGNNKNNKKNNRKKVLTITFSILGALTLVIGLIVGTPAGRKLIYNAVGGYVSGRIDNVDSENKKPSNIFGDNKDDDIENTDPNLRKEKYVANFLISGIEEIGGGGRTDSMMIVSVNKKDNTIKLTSIMRDCYVEIPGHSPNKLNAAYSLGGMDLLVDTIQQNFKIKIDGYATVNFNAFESIVDILGGVDIELGSAEANYLNTTNYISNPAYRKVRTGMNHLNGNQALGYSRVRKVVTLGGANNDFGRTLRQRRVLNAIFEEYKSKNLFELMSIMDQVLPFVKTDLSGSEISDLLQAVVENRIFTIENHRIPANEYYTAARNERGAVLILDFEANIKELYRVIFLDEEVTPTPEVLIDIPN</sequence>
<comment type="similarity">
    <text evidence="1">Belongs to the LytR/CpsA/Psr (LCP) family.</text>
</comment>
<evidence type="ECO:0000259" key="4">
    <source>
        <dbReference type="Pfam" id="PF03816"/>
    </source>
</evidence>
<dbReference type="RefSeq" id="WP_012200806.1">
    <property type="nucleotide sequence ID" value="NC_010001.1"/>
</dbReference>
<dbReference type="Proteomes" id="UP000000370">
    <property type="component" value="Chromosome"/>
</dbReference>
<organism evidence="5 6">
    <name type="scientific">Lachnoclostridium phytofermentans (strain ATCC 700394 / DSM 18823 / ISDg)</name>
    <name type="common">Clostridium phytofermentans</name>
    <dbReference type="NCBI Taxonomy" id="357809"/>
    <lineage>
        <taxon>Bacteria</taxon>
        <taxon>Bacillati</taxon>
        <taxon>Bacillota</taxon>
        <taxon>Clostridia</taxon>
        <taxon>Lachnospirales</taxon>
        <taxon>Lachnospiraceae</taxon>
    </lineage>
</organism>
<keyword evidence="6" id="KW-1185">Reference proteome</keyword>
<evidence type="ECO:0000256" key="1">
    <source>
        <dbReference type="ARBA" id="ARBA00006068"/>
    </source>
</evidence>
<feature type="domain" description="Cell envelope-related transcriptional attenuator" evidence="4">
    <location>
        <begin position="170"/>
        <end position="327"/>
    </location>
</feature>
<keyword evidence="3" id="KW-1133">Transmembrane helix</keyword>
<dbReference type="Gene3D" id="3.40.630.190">
    <property type="entry name" value="LCP protein"/>
    <property type="match status" value="1"/>
</dbReference>
<name>A9KNY5_LACP7</name>
<feature type="region of interest" description="Disordered" evidence="2">
    <location>
        <begin position="1"/>
        <end position="24"/>
    </location>
</feature>
<reference evidence="6" key="1">
    <citation type="submission" date="2007-11" db="EMBL/GenBank/DDBJ databases">
        <title>Complete genome sequence of Clostridium phytofermentans ISDg.</title>
        <authorList>
            <person name="Leschine S.B."/>
            <person name="Warnick T.A."/>
            <person name="Blanchard J.L."/>
            <person name="Schnell D.J."/>
            <person name="Petit E.L."/>
            <person name="LaTouf W.G."/>
            <person name="Copeland A."/>
            <person name="Lucas S."/>
            <person name="Lapidus A."/>
            <person name="Barry K."/>
            <person name="Glavina del Rio T."/>
            <person name="Dalin E."/>
            <person name="Tice H."/>
            <person name="Pitluck S."/>
            <person name="Kiss H."/>
            <person name="Brettin T."/>
            <person name="Bruce D."/>
            <person name="Detter J.C."/>
            <person name="Han C."/>
            <person name="Kuske C."/>
            <person name="Schmutz J."/>
            <person name="Larimer F."/>
            <person name="Land M."/>
            <person name="Hauser L."/>
            <person name="Kyrpides N."/>
            <person name="Kim E.A."/>
            <person name="Richardson P."/>
        </authorList>
    </citation>
    <scope>NUCLEOTIDE SEQUENCE [LARGE SCALE GENOMIC DNA]</scope>
    <source>
        <strain evidence="6">ATCC 700394 / DSM 18823 / ISDg</strain>
    </source>
</reference>
<dbReference type="HOGENOM" id="CLU_016455_1_2_9"/>
<dbReference type="AlphaFoldDB" id="A9KNY5"/>
<dbReference type="EMBL" id="CP000885">
    <property type="protein sequence ID" value="ABX43155.1"/>
    <property type="molecule type" value="Genomic_DNA"/>
</dbReference>
<dbReference type="InterPro" id="IPR004474">
    <property type="entry name" value="LytR_CpsA_psr"/>
</dbReference>
<proteinExistence type="inferred from homology"/>
<evidence type="ECO:0000256" key="2">
    <source>
        <dbReference type="SAM" id="MobiDB-lite"/>
    </source>
</evidence>
<dbReference type="eggNOG" id="COG1316">
    <property type="taxonomic scope" value="Bacteria"/>
</dbReference>
<dbReference type="PANTHER" id="PTHR33392:SF6">
    <property type="entry name" value="POLYISOPRENYL-TEICHOIC ACID--PEPTIDOGLYCAN TEICHOIC ACID TRANSFERASE TAGU"/>
    <property type="match status" value="1"/>
</dbReference>
<evidence type="ECO:0000313" key="6">
    <source>
        <dbReference type="Proteomes" id="UP000000370"/>
    </source>
</evidence>
<keyword evidence="3" id="KW-0472">Membrane</keyword>
<dbReference type="Pfam" id="PF03816">
    <property type="entry name" value="LytR_cpsA_psr"/>
    <property type="match status" value="1"/>
</dbReference>
<keyword evidence="3" id="KW-0812">Transmembrane</keyword>